<proteinExistence type="predicted"/>
<dbReference type="GO" id="GO:0016747">
    <property type="term" value="F:acyltransferase activity, transferring groups other than amino-acyl groups"/>
    <property type="evidence" value="ECO:0007669"/>
    <property type="project" value="InterPro"/>
</dbReference>
<dbReference type="InterPro" id="IPR002656">
    <property type="entry name" value="Acyl_transf_3_dom"/>
</dbReference>
<keyword evidence="3" id="KW-0808">Transferase</keyword>
<dbReference type="Pfam" id="PF01757">
    <property type="entry name" value="Acyl_transf_3"/>
    <property type="match status" value="1"/>
</dbReference>
<dbReference type="EMBL" id="QLYX01000006">
    <property type="protein sequence ID" value="RAY14228.1"/>
    <property type="molecule type" value="Genomic_DNA"/>
</dbReference>
<keyword evidence="1" id="KW-0472">Membrane</keyword>
<keyword evidence="1" id="KW-0812">Transmembrane</keyword>
<feature type="transmembrane region" description="Helical" evidence="1">
    <location>
        <begin position="280"/>
        <end position="297"/>
    </location>
</feature>
<reference evidence="3 4" key="1">
    <citation type="submission" date="2018-06" db="EMBL/GenBank/DDBJ databases">
        <title>Actinomadura craniellae sp. nov. isolated from marine sponge Craniella sp.</title>
        <authorList>
            <person name="Li L."/>
            <person name="Xu Q.H."/>
            <person name="Lin H.W."/>
            <person name="Lu Y.H."/>
        </authorList>
    </citation>
    <scope>NUCLEOTIDE SEQUENCE [LARGE SCALE GENOMIC DNA]</scope>
    <source>
        <strain evidence="3 4">LHW63021</strain>
    </source>
</reference>
<dbReference type="OrthoDB" id="6623990at2"/>
<protein>
    <submittedName>
        <fullName evidence="3">Acyltransferase</fullName>
    </submittedName>
</protein>
<feature type="transmembrane region" description="Helical" evidence="1">
    <location>
        <begin position="250"/>
        <end position="268"/>
    </location>
</feature>
<organism evidence="3 4">
    <name type="scientific">Actinomadura craniellae</name>
    <dbReference type="NCBI Taxonomy" id="2231787"/>
    <lineage>
        <taxon>Bacteria</taxon>
        <taxon>Bacillati</taxon>
        <taxon>Actinomycetota</taxon>
        <taxon>Actinomycetes</taxon>
        <taxon>Streptosporangiales</taxon>
        <taxon>Thermomonosporaceae</taxon>
        <taxon>Actinomadura</taxon>
    </lineage>
</organism>
<feature type="transmembrane region" description="Helical" evidence="1">
    <location>
        <begin position="143"/>
        <end position="162"/>
    </location>
</feature>
<gene>
    <name evidence="3" type="ORF">DPM19_14700</name>
</gene>
<feature type="transmembrane region" description="Helical" evidence="1">
    <location>
        <begin position="309"/>
        <end position="327"/>
    </location>
</feature>
<dbReference type="AlphaFoldDB" id="A0A365H5C2"/>
<feature type="transmembrane region" description="Helical" evidence="1">
    <location>
        <begin position="119"/>
        <end position="136"/>
    </location>
</feature>
<dbReference type="RefSeq" id="WP_111867688.1">
    <property type="nucleotide sequence ID" value="NZ_QLYX01000006.1"/>
</dbReference>
<feature type="transmembrane region" description="Helical" evidence="1">
    <location>
        <begin position="52"/>
        <end position="70"/>
    </location>
</feature>
<feature type="transmembrane region" description="Helical" evidence="1">
    <location>
        <begin position="21"/>
        <end position="40"/>
    </location>
</feature>
<keyword evidence="1" id="KW-1133">Transmembrane helix</keyword>
<dbReference type="PANTHER" id="PTHR37312">
    <property type="entry name" value="MEMBRANE-BOUND ACYLTRANSFERASE YKRP-RELATED"/>
    <property type="match status" value="1"/>
</dbReference>
<feature type="transmembrane region" description="Helical" evidence="1">
    <location>
        <begin position="82"/>
        <end position="99"/>
    </location>
</feature>
<feature type="transmembrane region" description="Helical" evidence="1">
    <location>
        <begin position="168"/>
        <end position="185"/>
    </location>
</feature>
<feature type="transmembrane region" description="Helical" evidence="1">
    <location>
        <begin position="197"/>
        <end position="215"/>
    </location>
</feature>
<evidence type="ECO:0000259" key="2">
    <source>
        <dbReference type="Pfam" id="PF01757"/>
    </source>
</evidence>
<dbReference type="Proteomes" id="UP000251891">
    <property type="component" value="Unassembled WGS sequence"/>
</dbReference>
<dbReference type="PANTHER" id="PTHR37312:SF1">
    <property type="entry name" value="MEMBRANE-BOUND ACYLTRANSFERASE YKRP-RELATED"/>
    <property type="match status" value="1"/>
</dbReference>
<feature type="domain" description="Acyltransferase 3" evidence="2">
    <location>
        <begin position="21"/>
        <end position="327"/>
    </location>
</feature>
<comment type="caution">
    <text evidence="3">The sequence shown here is derived from an EMBL/GenBank/DDBJ whole genome shotgun (WGS) entry which is preliminary data.</text>
</comment>
<evidence type="ECO:0000313" key="4">
    <source>
        <dbReference type="Proteomes" id="UP000251891"/>
    </source>
</evidence>
<evidence type="ECO:0000313" key="3">
    <source>
        <dbReference type="EMBL" id="RAY14228.1"/>
    </source>
</evidence>
<name>A0A365H5C2_9ACTN</name>
<dbReference type="InterPro" id="IPR052734">
    <property type="entry name" value="Nod_factor_acetyltransferase"/>
</dbReference>
<sequence>MTETLSRQIPAAQERAKERDPYFDNVKFLTIVLVVVGHTWAQLRGYTAEHAAYMVVYGFHMPLFVFVAGYFSRGFARDAGKFGSMIATVVAPYVVFSLLYRAELYFVKGVHFNAGDWLAPHYLTWFLVALLCWRLTAPIWSHLRWPVTSAVAVAVLVSGWYLTADSTVSRTVSLLPFFVLGLTLAPERFERLRGRLHWWLGAPVLLAAFAAFYLWSAGDFAKSLVPRLLYWNEGYEDMNLALPVGVAGRLAAYALAVVLGLAFLAVVPRTRTWFTELGTRTMYVFLLHGLVIKLFDYTGLLDEPAVQSLAGQILCTLASIALAVVLATRPVTRATRWAVEPPVRWLIRTPAR</sequence>
<accession>A0A365H5C2</accession>
<evidence type="ECO:0000256" key="1">
    <source>
        <dbReference type="SAM" id="Phobius"/>
    </source>
</evidence>
<keyword evidence="4" id="KW-1185">Reference proteome</keyword>
<keyword evidence="3" id="KW-0012">Acyltransferase</keyword>